<dbReference type="GO" id="GO:0000160">
    <property type="term" value="P:phosphorelay signal transduction system"/>
    <property type="evidence" value="ECO:0007669"/>
    <property type="project" value="InterPro"/>
</dbReference>
<dbReference type="PANTHER" id="PTHR43214">
    <property type="entry name" value="TWO-COMPONENT RESPONSE REGULATOR"/>
    <property type="match status" value="1"/>
</dbReference>
<dbReference type="SUPFAM" id="SSF52172">
    <property type="entry name" value="CheY-like"/>
    <property type="match status" value="1"/>
</dbReference>
<dbReference type="InterPro" id="IPR000792">
    <property type="entry name" value="Tscrpt_reg_LuxR_C"/>
</dbReference>
<dbReference type="Gene3D" id="3.40.50.2300">
    <property type="match status" value="1"/>
</dbReference>
<feature type="domain" description="Response regulatory" evidence="4">
    <location>
        <begin position="7"/>
        <end position="121"/>
    </location>
</feature>
<dbReference type="AlphaFoldDB" id="A0A8T9SV62"/>
<gene>
    <name evidence="5" type="ORF">MUN82_16895</name>
</gene>
<dbReference type="InterPro" id="IPR016032">
    <property type="entry name" value="Sig_transdc_resp-reg_C-effctor"/>
</dbReference>
<dbReference type="Proteomes" id="UP000829925">
    <property type="component" value="Chromosome"/>
</dbReference>
<keyword evidence="6" id="KW-1185">Reference proteome</keyword>
<dbReference type="KEGG" id="haei:MUN82_16895"/>
<feature type="modified residue" description="4-aspartylphosphate" evidence="2">
    <location>
        <position position="58"/>
    </location>
</feature>
<dbReference type="PROSITE" id="PS50043">
    <property type="entry name" value="HTH_LUXR_2"/>
    <property type="match status" value="1"/>
</dbReference>
<dbReference type="InterPro" id="IPR001789">
    <property type="entry name" value="Sig_transdc_resp-reg_receiver"/>
</dbReference>
<dbReference type="InterPro" id="IPR036388">
    <property type="entry name" value="WH-like_DNA-bd_sf"/>
</dbReference>
<dbReference type="Gene3D" id="1.10.10.10">
    <property type="entry name" value="Winged helix-like DNA-binding domain superfamily/Winged helix DNA-binding domain"/>
    <property type="match status" value="1"/>
</dbReference>
<dbReference type="PRINTS" id="PR00038">
    <property type="entry name" value="HTHLUXR"/>
</dbReference>
<dbReference type="GO" id="GO:0003677">
    <property type="term" value="F:DNA binding"/>
    <property type="evidence" value="ECO:0007669"/>
    <property type="project" value="UniProtKB-KW"/>
</dbReference>
<evidence type="ECO:0000256" key="1">
    <source>
        <dbReference type="ARBA" id="ARBA00023125"/>
    </source>
</evidence>
<evidence type="ECO:0000256" key="2">
    <source>
        <dbReference type="PROSITE-ProRule" id="PRU00169"/>
    </source>
</evidence>
<sequence>MAPSSLSVLVAATPSLQRHGLLATLHEAWPDLTTDTTSDASQLAQLVRHHNYALAIIDGLLPGLRLPEHLLPLWPRLPVLLLTGSRLPAAVRQQLLQAGTVALLPYHTTPAHIVEAVERLLRDLRSALPVAPPATRRAAAPATAFSRRELEVLRLVVADCCNQEIADRLYLSVRTVESHRRALLQKAGAKTLVGLVVQAVREGWVAVA</sequence>
<dbReference type="SUPFAM" id="SSF46894">
    <property type="entry name" value="C-terminal effector domain of the bipartite response regulators"/>
    <property type="match status" value="1"/>
</dbReference>
<dbReference type="Pfam" id="PF00196">
    <property type="entry name" value="GerE"/>
    <property type="match status" value="1"/>
</dbReference>
<accession>A0A8T9SV62</accession>
<dbReference type="InterPro" id="IPR011006">
    <property type="entry name" value="CheY-like_superfamily"/>
</dbReference>
<dbReference type="EMBL" id="CP095053">
    <property type="protein sequence ID" value="UOR04613.1"/>
    <property type="molecule type" value="Genomic_DNA"/>
</dbReference>
<name>A0A8T9SV62_9BACT</name>
<reference evidence="5 6" key="1">
    <citation type="submission" date="2022-04" db="EMBL/GenBank/DDBJ databases">
        <title>Hymenobacter sp. isolated from the air.</title>
        <authorList>
            <person name="Won M."/>
            <person name="Lee C.-M."/>
            <person name="Woen H.-Y."/>
            <person name="Kwon S.-W."/>
        </authorList>
    </citation>
    <scope>NUCLEOTIDE SEQUENCE [LARGE SCALE GENOMIC DNA]</scope>
    <source>
        <strain evidence="6">5413 J-13</strain>
    </source>
</reference>
<evidence type="ECO:0000313" key="5">
    <source>
        <dbReference type="EMBL" id="UOR04613.1"/>
    </source>
</evidence>
<organism evidence="5 6">
    <name type="scientific">Hymenobacter aerilatus</name>
    <dbReference type="NCBI Taxonomy" id="2932251"/>
    <lineage>
        <taxon>Bacteria</taxon>
        <taxon>Pseudomonadati</taxon>
        <taxon>Bacteroidota</taxon>
        <taxon>Cytophagia</taxon>
        <taxon>Cytophagales</taxon>
        <taxon>Hymenobacteraceae</taxon>
        <taxon>Hymenobacter</taxon>
    </lineage>
</organism>
<feature type="domain" description="HTH luxR-type" evidence="3">
    <location>
        <begin position="138"/>
        <end position="203"/>
    </location>
</feature>
<dbReference type="PROSITE" id="PS50110">
    <property type="entry name" value="RESPONSE_REGULATORY"/>
    <property type="match status" value="1"/>
</dbReference>
<dbReference type="CDD" id="cd06170">
    <property type="entry name" value="LuxR_C_like"/>
    <property type="match status" value="1"/>
</dbReference>
<protein>
    <submittedName>
        <fullName evidence="5">Response regulator transcription factor</fullName>
    </submittedName>
</protein>
<dbReference type="InterPro" id="IPR039420">
    <property type="entry name" value="WalR-like"/>
</dbReference>
<keyword evidence="2" id="KW-0597">Phosphoprotein</keyword>
<dbReference type="RefSeq" id="WP_245092352.1">
    <property type="nucleotide sequence ID" value="NZ_CP095053.1"/>
</dbReference>
<evidence type="ECO:0000313" key="6">
    <source>
        <dbReference type="Proteomes" id="UP000829925"/>
    </source>
</evidence>
<dbReference type="PROSITE" id="PS00622">
    <property type="entry name" value="HTH_LUXR_1"/>
    <property type="match status" value="1"/>
</dbReference>
<evidence type="ECO:0000259" key="4">
    <source>
        <dbReference type="PROSITE" id="PS50110"/>
    </source>
</evidence>
<dbReference type="SMART" id="SM00421">
    <property type="entry name" value="HTH_LUXR"/>
    <property type="match status" value="1"/>
</dbReference>
<keyword evidence="1" id="KW-0238">DNA-binding</keyword>
<proteinExistence type="predicted"/>
<evidence type="ECO:0000259" key="3">
    <source>
        <dbReference type="PROSITE" id="PS50043"/>
    </source>
</evidence>
<dbReference type="GO" id="GO:0006355">
    <property type="term" value="P:regulation of DNA-templated transcription"/>
    <property type="evidence" value="ECO:0007669"/>
    <property type="project" value="InterPro"/>
</dbReference>